<dbReference type="InterPro" id="IPR009078">
    <property type="entry name" value="Ferritin-like_SF"/>
</dbReference>
<accession>A0ABT8K2C5</accession>
<sequence>MNNGSSDGTALSATEPHRTASFGSPGAPAPADAEPDAAASGAAGSAPAGSAADGSAADGSAPAGSAGVAGDALTDPRYARFVADLLGVIAYGELSGFERLSSDARFSPSLADRANLARLAVQEFEHFELVGRFLAQLGVPVEDAMGPFQASVDAFHERTRPGDWYESLMKAYVLDAFSGDFYRALADSLDPRTRELISTINSGEGAVHLQRRLKEALSEDPRLASRLALWGRRLVGEALTQAQRVGIEREYLAGLLFEDEAHTTQHTTALFSQLTRNHSRRMSALGLTA</sequence>
<evidence type="ECO:0000313" key="3">
    <source>
        <dbReference type="EMBL" id="MDN4610981.1"/>
    </source>
</evidence>
<name>A0ABT8K2C5_9MICC</name>
<feature type="region of interest" description="Disordered" evidence="1">
    <location>
        <begin position="1"/>
        <end position="69"/>
    </location>
</feature>
<protein>
    <submittedName>
        <fullName evidence="3">Ferritin-like fold-containing protein</fullName>
    </submittedName>
</protein>
<dbReference type="EMBL" id="JAROCG010000001">
    <property type="protein sequence ID" value="MDN4610981.1"/>
    <property type="molecule type" value="Genomic_DNA"/>
</dbReference>
<organism evidence="3 4">
    <name type="scientific">Arthrobacter burdickii</name>
    <dbReference type="NCBI Taxonomy" id="3035920"/>
    <lineage>
        <taxon>Bacteria</taxon>
        <taxon>Bacillati</taxon>
        <taxon>Actinomycetota</taxon>
        <taxon>Actinomycetes</taxon>
        <taxon>Micrococcales</taxon>
        <taxon>Micrococcaceae</taxon>
        <taxon>Arthrobacter</taxon>
    </lineage>
</organism>
<evidence type="ECO:0000256" key="1">
    <source>
        <dbReference type="SAM" id="MobiDB-lite"/>
    </source>
</evidence>
<evidence type="ECO:0000259" key="2">
    <source>
        <dbReference type="Pfam" id="PF13794"/>
    </source>
</evidence>
<gene>
    <name evidence="3" type="ORF">P5G52_08850</name>
</gene>
<comment type="caution">
    <text evidence="3">The sequence shown here is derived from an EMBL/GenBank/DDBJ whole genome shotgun (WGS) entry which is preliminary data.</text>
</comment>
<dbReference type="InterPro" id="IPR059125">
    <property type="entry name" value="Ferritin_actino"/>
</dbReference>
<feature type="compositionally biased region" description="Polar residues" evidence="1">
    <location>
        <begin position="1"/>
        <end position="12"/>
    </location>
</feature>
<proteinExistence type="predicted"/>
<dbReference type="RefSeq" id="WP_301226601.1">
    <property type="nucleotide sequence ID" value="NZ_JAROCG010000001.1"/>
</dbReference>
<dbReference type="InterPro" id="IPR012347">
    <property type="entry name" value="Ferritin-like"/>
</dbReference>
<feature type="domain" description="Ferritin-like" evidence="2">
    <location>
        <begin position="76"/>
        <end position="257"/>
    </location>
</feature>
<keyword evidence="4" id="KW-1185">Reference proteome</keyword>
<evidence type="ECO:0000313" key="4">
    <source>
        <dbReference type="Proteomes" id="UP001174209"/>
    </source>
</evidence>
<dbReference type="Gene3D" id="1.20.1260.10">
    <property type="match status" value="1"/>
</dbReference>
<dbReference type="Pfam" id="PF13794">
    <property type="entry name" value="MiaE_2"/>
    <property type="match status" value="1"/>
</dbReference>
<reference evidence="3" key="1">
    <citation type="submission" date="2023-06" db="EMBL/GenBank/DDBJ databases">
        <title>MT1 and MT2 Draft Genomes of Novel Species.</title>
        <authorList>
            <person name="Venkateswaran K."/>
        </authorList>
    </citation>
    <scope>NUCLEOTIDE SEQUENCE</scope>
    <source>
        <strain evidence="3">IIF3SC-B10</strain>
    </source>
</reference>
<feature type="compositionally biased region" description="Low complexity" evidence="1">
    <location>
        <begin position="20"/>
        <end position="69"/>
    </location>
</feature>
<dbReference type="CDD" id="cd00657">
    <property type="entry name" value="Ferritin_like"/>
    <property type="match status" value="1"/>
</dbReference>
<dbReference type="SUPFAM" id="SSF47240">
    <property type="entry name" value="Ferritin-like"/>
    <property type="match status" value="1"/>
</dbReference>
<dbReference type="Proteomes" id="UP001174209">
    <property type="component" value="Unassembled WGS sequence"/>
</dbReference>